<organism evidence="1 2">
    <name type="scientific">Nostoc flagelliforme FACHB-838</name>
    <dbReference type="NCBI Taxonomy" id="2692904"/>
    <lineage>
        <taxon>Bacteria</taxon>
        <taxon>Bacillati</taxon>
        <taxon>Cyanobacteriota</taxon>
        <taxon>Cyanophyceae</taxon>
        <taxon>Nostocales</taxon>
        <taxon>Nostocaceae</taxon>
        <taxon>Nostoc</taxon>
    </lineage>
</organism>
<dbReference type="RefSeq" id="WP_190947640.1">
    <property type="nucleotide sequence ID" value="NZ_JACJSI010000630.1"/>
</dbReference>
<sequence>MLELLRGDVYIYLQSSMVAVGSSISLQKPSLEECADTFGYDNQGNSS</sequence>
<gene>
    <name evidence="1" type="ORF">H6G97_50580</name>
</gene>
<proteinExistence type="predicted"/>
<protein>
    <submittedName>
        <fullName evidence="1">Uncharacterized protein</fullName>
    </submittedName>
</protein>
<comment type="caution">
    <text evidence="1">The sequence shown here is derived from an EMBL/GenBank/DDBJ whole genome shotgun (WGS) entry which is preliminary data.</text>
</comment>
<name>A0ABR8E925_9NOSO</name>
<dbReference type="Proteomes" id="UP000623440">
    <property type="component" value="Unassembled WGS sequence"/>
</dbReference>
<dbReference type="EMBL" id="JACJSI010000630">
    <property type="protein sequence ID" value="MBD2537015.1"/>
    <property type="molecule type" value="Genomic_DNA"/>
</dbReference>
<reference evidence="1 2" key="1">
    <citation type="journal article" date="2020" name="ISME J.">
        <title>Comparative genomics reveals insights into cyanobacterial evolution and habitat adaptation.</title>
        <authorList>
            <person name="Chen M.Y."/>
            <person name="Teng W.K."/>
            <person name="Zhao L."/>
            <person name="Hu C.X."/>
            <person name="Zhou Y.K."/>
            <person name="Han B.P."/>
            <person name="Song L.R."/>
            <person name="Shu W.S."/>
        </authorList>
    </citation>
    <scope>NUCLEOTIDE SEQUENCE [LARGE SCALE GENOMIC DNA]</scope>
    <source>
        <strain evidence="1 2">FACHB-838</strain>
    </source>
</reference>
<evidence type="ECO:0000313" key="2">
    <source>
        <dbReference type="Proteomes" id="UP000623440"/>
    </source>
</evidence>
<evidence type="ECO:0000313" key="1">
    <source>
        <dbReference type="EMBL" id="MBD2537015.1"/>
    </source>
</evidence>
<keyword evidence="2" id="KW-1185">Reference proteome</keyword>
<accession>A0ABR8E925</accession>